<feature type="transmembrane region" description="Helical" evidence="4">
    <location>
        <begin position="550"/>
        <end position="569"/>
    </location>
</feature>
<organism evidence="6">
    <name type="scientific">Caudovirales sp. ctkvU4</name>
    <dbReference type="NCBI Taxonomy" id="2826783"/>
    <lineage>
        <taxon>Viruses</taxon>
        <taxon>Duplodnaviria</taxon>
        <taxon>Heunggongvirae</taxon>
        <taxon>Uroviricota</taxon>
        <taxon>Caudoviricetes</taxon>
    </lineage>
</organism>
<dbReference type="PANTHER" id="PTHR37813">
    <property type="entry name" value="FELS-2 PROPHAGE PROTEIN"/>
    <property type="match status" value="1"/>
</dbReference>
<proteinExistence type="predicted"/>
<sequence length="797" mass="86183">MKNMLQLAFVINGVLNSSFSTATSNAKERMQALQKSIKRVEQAQKNQNLVYSTGTMSLKQYTKNVGRLEEKLKSLKAQSKNLNALMSQKGIAAGNFNRAKMDWLTKLQYVSVAVSPLKSAFNVAVNFEKAMSKVGAIAGADGEQLERLTKTARSLGEKTQFSATQAAEAMSYLGMAGWKTDQIISGMPGLLNLAAAGNTDLARTADIVSDNLTAFGLSAKDAQHMADVYAVTITSTNTNVEMLGETMKYAAPVAHAFGVSMEETAAMAGLMANAGIKSSQAGTTLRAGLMRLAGPPKMAQKAMDELGMSLNDLTAEQKEASMVLASMGIDTGVTEGPQKMQLILMQLREKMKGLTKEQGLATASSIFGKQAAAGWLAMLQAEDGDFEKLTESLHNCDGAADKMAQKMNTNAKGAAIRMQSAWESLQISLMNGLMPAFADSFDTAARFTGKLSALATEFPQTTQFIMKTVLALGSLYVALITLNTIRAGFAYGKASWLLWKEAIRGCSRAIQMQSIYLRISRKAVLLYHGVLKGLTAAQKLFSLAMASMPIGWLILGIAALVVAGTYLYRNWDAVKQFFTNIWNNPTARLLMFITGPIGMLFGVITYVISHWDELKSYLEYFWENPSAAIFRFTSYIKQQIDDALKWVTDKWENIRSFLSTPIFGSVNITASGNGSGNGRASLATATKNATVASNAAGGIYGQGAFLTTFAENSGESAVPHTPTPRNIGILARTNEIMGNPLGVKKSNGVIHATFAPTITVQGNADTGQLAGIIEDQRRKFEEWLESVQHEQRRRSFA</sequence>
<accession>A0A8S5QQX2</accession>
<evidence type="ECO:0000256" key="4">
    <source>
        <dbReference type="SAM" id="Phobius"/>
    </source>
</evidence>
<evidence type="ECO:0000313" key="6">
    <source>
        <dbReference type="EMBL" id="DAE21217.1"/>
    </source>
</evidence>
<dbReference type="PANTHER" id="PTHR37813:SF1">
    <property type="entry name" value="FELS-2 PROPHAGE PROTEIN"/>
    <property type="match status" value="1"/>
</dbReference>
<keyword evidence="3" id="KW-0175">Coiled coil</keyword>
<dbReference type="InterPro" id="IPR010090">
    <property type="entry name" value="Phage_tape_meas"/>
</dbReference>
<keyword evidence="2" id="KW-1188">Viral release from host cell</keyword>
<protein>
    <submittedName>
        <fullName evidence="6">Minor tail protein</fullName>
    </submittedName>
</protein>
<keyword evidence="4" id="KW-0812">Transmembrane</keyword>
<evidence type="ECO:0000256" key="1">
    <source>
        <dbReference type="ARBA" id="ARBA00022465"/>
    </source>
</evidence>
<name>A0A8S5QQX2_9CAUD</name>
<evidence type="ECO:0000256" key="3">
    <source>
        <dbReference type="SAM" id="Coils"/>
    </source>
</evidence>
<dbReference type="Pfam" id="PF10145">
    <property type="entry name" value="PhageMin_Tail"/>
    <property type="match status" value="1"/>
</dbReference>
<feature type="domain" description="Phage tail tape measure protein" evidence="5">
    <location>
        <begin position="150"/>
        <end position="368"/>
    </location>
</feature>
<reference evidence="6" key="1">
    <citation type="journal article" date="2021" name="Proc. Natl. Acad. Sci. U.S.A.">
        <title>A Catalog of Tens of Thousands of Viruses from Human Metagenomes Reveals Hidden Associations with Chronic Diseases.</title>
        <authorList>
            <person name="Tisza M.J."/>
            <person name="Buck C.B."/>
        </authorList>
    </citation>
    <scope>NUCLEOTIDE SEQUENCE</scope>
    <source>
        <strain evidence="6">CtkvU4</strain>
    </source>
</reference>
<keyword evidence="4" id="KW-1133">Transmembrane helix</keyword>
<dbReference type="EMBL" id="BK015710">
    <property type="protein sequence ID" value="DAE21217.1"/>
    <property type="molecule type" value="Genomic_DNA"/>
</dbReference>
<keyword evidence="1" id="KW-1245">Viral tail assembly</keyword>
<evidence type="ECO:0000259" key="5">
    <source>
        <dbReference type="Pfam" id="PF10145"/>
    </source>
</evidence>
<dbReference type="NCBIfam" id="TIGR01760">
    <property type="entry name" value="tape_meas_TP901"/>
    <property type="match status" value="1"/>
</dbReference>
<dbReference type="GO" id="GO:0098003">
    <property type="term" value="P:viral tail assembly"/>
    <property type="evidence" value="ECO:0007669"/>
    <property type="project" value="UniProtKB-KW"/>
</dbReference>
<feature type="transmembrane region" description="Helical" evidence="4">
    <location>
        <begin position="589"/>
        <end position="608"/>
    </location>
</feature>
<keyword evidence="4" id="KW-0472">Membrane</keyword>
<feature type="coiled-coil region" evidence="3">
    <location>
        <begin position="23"/>
        <end position="88"/>
    </location>
</feature>
<evidence type="ECO:0000256" key="2">
    <source>
        <dbReference type="ARBA" id="ARBA00022612"/>
    </source>
</evidence>